<accession>A0A0E9X1A0</accession>
<evidence type="ECO:0000313" key="1">
    <source>
        <dbReference type="EMBL" id="JAH95680.1"/>
    </source>
</evidence>
<proteinExistence type="predicted"/>
<protein>
    <submittedName>
        <fullName evidence="1">Uncharacterized protein</fullName>
    </submittedName>
</protein>
<reference evidence="1" key="1">
    <citation type="submission" date="2014-11" db="EMBL/GenBank/DDBJ databases">
        <authorList>
            <person name="Amaro Gonzalez C."/>
        </authorList>
    </citation>
    <scope>NUCLEOTIDE SEQUENCE</scope>
</reference>
<dbReference type="EMBL" id="GBXM01012897">
    <property type="protein sequence ID" value="JAH95680.1"/>
    <property type="molecule type" value="Transcribed_RNA"/>
</dbReference>
<organism evidence="1">
    <name type="scientific">Anguilla anguilla</name>
    <name type="common">European freshwater eel</name>
    <name type="synonym">Muraena anguilla</name>
    <dbReference type="NCBI Taxonomy" id="7936"/>
    <lineage>
        <taxon>Eukaryota</taxon>
        <taxon>Metazoa</taxon>
        <taxon>Chordata</taxon>
        <taxon>Craniata</taxon>
        <taxon>Vertebrata</taxon>
        <taxon>Euteleostomi</taxon>
        <taxon>Actinopterygii</taxon>
        <taxon>Neopterygii</taxon>
        <taxon>Teleostei</taxon>
        <taxon>Anguilliformes</taxon>
        <taxon>Anguillidae</taxon>
        <taxon>Anguilla</taxon>
    </lineage>
</organism>
<dbReference type="AlphaFoldDB" id="A0A0E9X1A0"/>
<reference evidence="1" key="2">
    <citation type="journal article" date="2015" name="Fish Shellfish Immunol.">
        <title>Early steps in the European eel (Anguilla anguilla)-Vibrio vulnificus interaction in the gills: Role of the RtxA13 toxin.</title>
        <authorList>
            <person name="Callol A."/>
            <person name="Pajuelo D."/>
            <person name="Ebbesson L."/>
            <person name="Teles M."/>
            <person name="MacKenzie S."/>
            <person name="Amaro C."/>
        </authorList>
    </citation>
    <scope>NUCLEOTIDE SEQUENCE</scope>
</reference>
<name>A0A0E9X1A0_ANGAN</name>
<sequence>MRQKFCTFYISTTTFVLRILIRLKFERSHLARHLCLQNCTLKKCHEPFPKEDVLKLIAEKQNIKKRRLQRVIILIYVLV</sequence>